<dbReference type="PIRSF" id="PIRSF006621">
    <property type="entry name" value="Dus"/>
    <property type="match status" value="1"/>
</dbReference>
<comment type="catalytic activity">
    <reaction evidence="10">
        <text>a 5,6-dihydrouridine in tRNA + NAD(+) = a uridine in tRNA + NADH + H(+)</text>
        <dbReference type="Rhea" id="RHEA:54452"/>
        <dbReference type="Rhea" id="RHEA-COMP:13339"/>
        <dbReference type="Rhea" id="RHEA-COMP:13887"/>
        <dbReference type="ChEBI" id="CHEBI:15378"/>
        <dbReference type="ChEBI" id="CHEBI:57540"/>
        <dbReference type="ChEBI" id="CHEBI:57945"/>
        <dbReference type="ChEBI" id="CHEBI:65315"/>
        <dbReference type="ChEBI" id="CHEBI:74443"/>
    </reaction>
</comment>
<keyword evidence="8 11" id="KW-0560">Oxidoreductase</keyword>
<dbReference type="SUPFAM" id="SSF51395">
    <property type="entry name" value="FMN-linked oxidoreductases"/>
    <property type="match status" value="1"/>
</dbReference>
<keyword evidence="3 11" id="KW-0285">Flavoprotein</keyword>
<dbReference type="PANTHER" id="PTHR45846">
    <property type="entry name" value="TRNA-DIHYDROURIDINE(47) SYNTHASE [NAD(P)(+)]-LIKE"/>
    <property type="match status" value="1"/>
</dbReference>
<keyword evidence="14" id="KW-1185">Reference proteome</keyword>
<comment type="cofactor">
    <cofactor evidence="11">
        <name>FMN</name>
        <dbReference type="ChEBI" id="CHEBI:58210"/>
    </cofactor>
</comment>
<evidence type="ECO:0000256" key="6">
    <source>
        <dbReference type="ARBA" id="ARBA00022857"/>
    </source>
</evidence>
<dbReference type="InterPro" id="IPR024036">
    <property type="entry name" value="tRNA-dHydroUridine_Synthase_C"/>
</dbReference>
<accession>A0ABU5MZH9</accession>
<comment type="similarity">
    <text evidence="11">Belongs to the dus family.</text>
</comment>
<keyword evidence="4 11" id="KW-0288">FMN</keyword>
<dbReference type="EC" id="1.3.1.-" evidence="11"/>
<evidence type="ECO:0000256" key="3">
    <source>
        <dbReference type="ARBA" id="ARBA00022630"/>
    </source>
</evidence>
<proteinExistence type="inferred from homology"/>
<dbReference type="Pfam" id="PF01207">
    <property type="entry name" value="Dus"/>
    <property type="match status" value="1"/>
</dbReference>
<dbReference type="EMBL" id="JARVCO010000012">
    <property type="protein sequence ID" value="MDZ8119568.1"/>
    <property type="molecule type" value="Genomic_DNA"/>
</dbReference>
<comment type="caution">
    <text evidence="13">The sequence shown here is derived from an EMBL/GenBank/DDBJ whole genome shotgun (WGS) entry which is preliminary data.</text>
</comment>
<evidence type="ECO:0000256" key="2">
    <source>
        <dbReference type="ARBA" id="ARBA00022555"/>
    </source>
</evidence>
<keyword evidence="2" id="KW-0820">tRNA-binding</keyword>
<keyword evidence="5 11" id="KW-0819">tRNA processing</keyword>
<dbReference type="Gene3D" id="1.10.1200.80">
    <property type="entry name" value="Putative flavin oxidoreducatase, domain 2"/>
    <property type="match status" value="1"/>
</dbReference>
<dbReference type="PANTHER" id="PTHR45846:SF1">
    <property type="entry name" value="TRNA-DIHYDROURIDINE(47) SYNTHASE [NAD(P)(+)]-LIKE"/>
    <property type="match status" value="1"/>
</dbReference>
<dbReference type="Gene3D" id="3.20.20.70">
    <property type="entry name" value="Aldolase class I"/>
    <property type="match status" value="1"/>
</dbReference>
<evidence type="ECO:0000256" key="1">
    <source>
        <dbReference type="ARBA" id="ARBA00002790"/>
    </source>
</evidence>
<keyword evidence="6" id="KW-0521">NADP</keyword>
<evidence type="ECO:0000256" key="9">
    <source>
        <dbReference type="ARBA" id="ARBA00048205"/>
    </source>
</evidence>
<sequence>MSFWNSIDRPIIALAPMEDVTDTVLRELLLDVADPSAIHVVMTEFVSTDGLVHPKARKRVIHRLRVTDEERKLLEEKNVKIVAQIWGNTPEHYQTVIKEIADEMEFDGIDINMGCPVPKVVRRGSCSGMIGNPALAKEIIQACKEASDLPVSVKTRIGLKTVQTEEWISHVLETEPAALTIHGRTQKQMSDGLADWSEIAKAVTLRDERGLNLPILGNGDVQSLEEARNKCKRFSLDGAMIGRGIFNNPWLFMEEQRERTKEEKLEMLWKHTELFDRVWQGSKNFHILRRYYSIYSKGFNGAAELRANLMRTESIDDVKTLLNRIT</sequence>
<feature type="domain" description="DUS-like FMN-binding" evidence="12">
    <location>
        <begin position="14"/>
        <end position="320"/>
    </location>
</feature>
<name>A0ABU5MZH9_9BACT</name>
<dbReference type="InterPro" id="IPR001269">
    <property type="entry name" value="DUS_fam"/>
</dbReference>
<evidence type="ECO:0000256" key="5">
    <source>
        <dbReference type="ARBA" id="ARBA00022694"/>
    </source>
</evidence>
<dbReference type="RefSeq" id="WP_322609359.1">
    <property type="nucleotide sequence ID" value="NZ_JARVCO010000012.1"/>
</dbReference>
<gene>
    <name evidence="13" type="ORF">P9H32_13130</name>
</gene>
<reference evidence="13 14" key="1">
    <citation type="journal article" date="2024" name="Appl. Environ. Microbiol.">
        <title>Pontiella agarivorans sp. nov., a novel marine anaerobic bacterium capable of degrading macroalgal polysaccharides and fixing nitrogen.</title>
        <authorList>
            <person name="Liu N."/>
            <person name="Kivenson V."/>
            <person name="Peng X."/>
            <person name="Cui Z."/>
            <person name="Lankiewicz T.S."/>
            <person name="Gosselin K.M."/>
            <person name="English C.J."/>
            <person name="Blair E.M."/>
            <person name="O'Malley M.A."/>
            <person name="Valentine D.L."/>
        </authorList>
    </citation>
    <scope>NUCLEOTIDE SEQUENCE [LARGE SCALE GENOMIC DNA]</scope>
    <source>
        <strain evidence="13 14">NLcol2</strain>
    </source>
</reference>
<organism evidence="13 14">
    <name type="scientific">Pontiella agarivorans</name>
    <dbReference type="NCBI Taxonomy" id="3038953"/>
    <lineage>
        <taxon>Bacteria</taxon>
        <taxon>Pseudomonadati</taxon>
        <taxon>Kiritimatiellota</taxon>
        <taxon>Kiritimatiellia</taxon>
        <taxon>Kiritimatiellales</taxon>
        <taxon>Pontiellaceae</taxon>
        <taxon>Pontiella</taxon>
    </lineage>
</organism>
<protein>
    <recommendedName>
        <fullName evidence="11">tRNA-dihydrouridine synthase</fullName>
        <ecNumber evidence="11">1.3.1.-</ecNumber>
    </recommendedName>
</protein>
<dbReference type="CDD" id="cd02801">
    <property type="entry name" value="DUS_like_FMN"/>
    <property type="match status" value="1"/>
</dbReference>
<dbReference type="Proteomes" id="UP001290861">
    <property type="component" value="Unassembled WGS sequence"/>
</dbReference>
<evidence type="ECO:0000256" key="4">
    <source>
        <dbReference type="ARBA" id="ARBA00022643"/>
    </source>
</evidence>
<comment type="catalytic activity">
    <reaction evidence="9">
        <text>a 5,6-dihydrouridine in tRNA + NADP(+) = a uridine in tRNA + NADPH + H(+)</text>
        <dbReference type="Rhea" id="RHEA:23624"/>
        <dbReference type="Rhea" id="RHEA-COMP:13339"/>
        <dbReference type="Rhea" id="RHEA-COMP:13887"/>
        <dbReference type="ChEBI" id="CHEBI:15378"/>
        <dbReference type="ChEBI" id="CHEBI:57783"/>
        <dbReference type="ChEBI" id="CHEBI:58349"/>
        <dbReference type="ChEBI" id="CHEBI:65315"/>
        <dbReference type="ChEBI" id="CHEBI:74443"/>
    </reaction>
</comment>
<evidence type="ECO:0000313" key="14">
    <source>
        <dbReference type="Proteomes" id="UP001290861"/>
    </source>
</evidence>
<keyword evidence="7" id="KW-0694">RNA-binding</keyword>
<comment type="function">
    <text evidence="1 11">Catalyzes the synthesis of 5,6-dihydrouridine (D), a modified base found in the D-loop of most tRNAs, via the reduction of the C5-C6 double bond in target uridines.</text>
</comment>
<evidence type="ECO:0000313" key="13">
    <source>
        <dbReference type="EMBL" id="MDZ8119568.1"/>
    </source>
</evidence>
<dbReference type="InterPro" id="IPR035587">
    <property type="entry name" value="DUS-like_FMN-bd"/>
</dbReference>
<evidence type="ECO:0000256" key="7">
    <source>
        <dbReference type="ARBA" id="ARBA00022884"/>
    </source>
</evidence>
<evidence type="ECO:0000256" key="8">
    <source>
        <dbReference type="ARBA" id="ARBA00023002"/>
    </source>
</evidence>
<evidence type="ECO:0000256" key="11">
    <source>
        <dbReference type="PIRNR" id="PIRNR006621"/>
    </source>
</evidence>
<evidence type="ECO:0000256" key="10">
    <source>
        <dbReference type="ARBA" id="ARBA00048802"/>
    </source>
</evidence>
<evidence type="ECO:0000259" key="12">
    <source>
        <dbReference type="Pfam" id="PF01207"/>
    </source>
</evidence>
<dbReference type="InterPro" id="IPR013785">
    <property type="entry name" value="Aldolase_TIM"/>
</dbReference>